<dbReference type="GeneID" id="43277019"/>
<dbReference type="RefSeq" id="WP_091306027.1">
    <property type="nucleotide sequence ID" value="NZ_FMIB01000002.1"/>
</dbReference>
<sequence length="64" mass="6433">MTEPRFAPIGLAAAADAVEGAEEREGAHTDAGDATRDSDGTPVGAADAEADRARAAGEDVEPRP</sequence>
<reference evidence="3" key="1">
    <citation type="submission" date="2016-06" db="EMBL/GenBank/DDBJ databases">
        <authorList>
            <person name="Varghese N."/>
            <person name="Submissions Spin"/>
        </authorList>
    </citation>
    <scope>NUCLEOTIDE SEQUENCE [LARGE SCALE GENOMIC DNA]</scope>
    <source>
        <strain evidence="3">DSM 44151</strain>
    </source>
</reference>
<evidence type="ECO:0000313" key="3">
    <source>
        <dbReference type="Proteomes" id="UP000198605"/>
    </source>
</evidence>
<evidence type="ECO:0000256" key="1">
    <source>
        <dbReference type="SAM" id="MobiDB-lite"/>
    </source>
</evidence>
<name>A0A1C6U030_9ACTN</name>
<accession>A0A1C6U030</accession>
<organism evidence="2 3">
    <name type="scientific">Micromonospora chersina</name>
    <dbReference type="NCBI Taxonomy" id="47854"/>
    <lineage>
        <taxon>Bacteria</taxon>
        <taxon>Bacillati</taxon>
        <taxon>Actinomycetota</taxon>
        <taxon>Actinomycetes</taxon>
        <taxon>Micromonosporales</taxon>
        <taxon>Micromonosporaceae</taxon>
        <taxon>Micromonospora</taxon>
    </lineage>
</organism>
<feature type="region of interest" description="Disordered" evidence="1">
    <location>
        <begin position="1"/>
        <end position="64"/>
    </location>
</feature>
<evidence type="ECO:0000313" key="2">
    <source>
        <dbReference type="EMBL" id="SCL47241.1"/>
    </source>
</evidence>
<proteinExistence type="predicted"/>
<feature type="compositionally biased region" description="Basic and acidic residues" evidence="1">
    <location>
        <begin position="49"/>
        <end position="64"/>
    </location>
</feature>
<keyword evidence="3" id="KW-1185">Reference proteome</keyword>
<feature type="compositionally biased region" description="Basic and acidic residues" evidence="1">
    <location>
        <begin position="21"/>
        <end position="39"/>
    </location>
</feature>
<dbReference type="AlphaFoldDB" id="A0A1C6U030"/>
<dbReference type="Proteomes" id="UP000198605">
    <property type="component" value="Unassembled WGS sequence"/>
</dbReference>
<protein>
    <submittedName>
        <fullName evidence="2">Uncharacterized protein</fullName>
    </submittedName>
</protein>
<dbReference type="EMBL" id="FMIB01000002">
    <property type="protein sequence ID" value="SCL47241.1"/>
    <property type="molecule type" value="Genomic_DNA"/>
</dbReference>
<gene>
    <name evidence="2" type="ORF">GA0070603_0338</name>
</gene>